<reference evidence="1" key="1">
    <citation type="submission" date="2021-05" db="EMBL/GenBank/DDBJ databases">
        <authorList>
            <person name="Scholz U."/>
            <person name="Mascher M."/>
            <person name="Fiebig A."/>
        </authorList>
    </citation>
    <scope>NUCLEOTIDE SEQUENCE [LARGE SCALE GENOMIC DNA]</scope>
</reference>
<keyword evidence="2" id="KW-1185">Reference proteome</keyword>
<evidence type="ECO:0000313" key="2">
    <source>
        <dbReference type="Proteomes" id="UP001732700"/>
    </source>
</evidence>
<accession>A0ACD5Y764</accession>
<proteinExistence type="predicted"/>
<evidence type="ECO:0000313" key="1">
    <source>
        <dbReference type="EnsemblPlants" id="AVESA.00010b.r2.5DG0953480.1.CDS.1"/>
    </source>
</evidence>
<dbReference type="EnsemblPlants" id="AVESA.00010b.r2.5DG0953480.1">
    <property type="protein sequence ID" value="AVESA.00010b.r2.5DG0953480.1.CDS.1"/>
    <property type="gene ID" value="AVESA.00010b.r2.5DG0953480"/>
</dbReference>
<protein>
    <submittedName>
        <fullName evidence="1">Uncharacterized protein</fullName>
    </submittedName>
</protein>
<sequence>MATEKRRRHHGPPAGDSSSTPVSSAVTPSPPLDLLPDIARRLTSLEDFFSLRASCRTYRAILPPSRPLLASQAPLLLVSLYPSFVEALFHPRLRRLHRFRLPWDHHLPPSRHTLLYAHGFLVTVTTAAAQYPPRLLLLHLFTGEQQRLPKVPAPFSRIILSEDLLAVLFLPGRRTVQHCHPGDTLWRVATADAPHVFDDLIFVGSTLYALVRLRLAILELSESSLELSFLGGEYDEENRPVGERFMLGECNGEVLLISEEHAETVVYRVFRWVSVEGKWATITSLGGRTLFLGFNGFAACVGPDFPEIRGDCIYAAGRHLGEWYEYSLVNGTCDVCYAEYAGAPPLNSNSPLRPPVWVFPSLMQA</sequence>
<organism evidence="1 2">
    <name type="scientific">Avena sativa</name>
    <name type="common">Oat</name>
    <dbReference type="NCBI Taxonomy" id="4498"/>
    <lineage>
        <taxon>Eukaryota</taxon>
        <taxon>Viridiplantae</taxon>
        <taxon>Streptophyta</taxon>
        <taxon>Embryophyta</taxon>
        <taxon>Tracheophyta</taxon>
        <taxon>Spermatophyta</taxon>
        <taxon>Magnoliopsida</taxon>
        <taxon>Liliopsida</taxon>
        <taxon>Poales</taxon>
        <taxon>Poaceae</taxon>
        <taxon>BOP clade</taxon>
        <taxon>Pooideae</taxon>
        <taxon>Poodae</taxon>
        <taxon>Poeae</taxon>
        <taxon>Poeae Chloroplast Group 1 (Aveneae type)</taxon>
        <taxon>Aveninae</taxon>
        <taxon>Avena</taxon>
    </lineage>
</organism>
<name>A0ACD5Y764_AVESA</name>
<dbReference type="Proteomes" id="UP001732700">
    <property type="component" value="Chromosome 5D"/>
</dbReference>
<reference evidence="1" key="2">
    <citation type="submission" date="2025-09" db="UniProtKB">
        <authorList>
            <consortium name="EnsemblPlants"/>
        </authorList>
    </citation>
    <scope>IDENTIFICATION</scope>
</reference>